<gene>
    <name evidence="1" type="ORF">E4680_04655</name>
</gene>
<dbReference type="Proteomes" id="UP000297890">
    <property type="component" value="Unassembled WGS sequence"/>
</dbReference>
<evidence type="ECO:0000313" key="2">
    <source>
        <dbReference type="Proteomes" id="UP000297890"/>
    </source>
</evidence>
<dbReference type="RefSeq" id="WP_135281225.1">
    <property type="nucleotide sequence ID" value="NZ_SRIO01000004.1"/>
</dbReference>
<dbReference type="AlphaFoldDB" id="A0A4Z0FBK5"/>
<dbReference type="EMBL" id="SRIO01000004">
    <property type="protein sequence ID" value="TFZ83345.1"/>
    <property type="molecule type" value="Genomic_DNA"/>
</dbReference>
<keyword evidence="2" id="KW-1185">Reference proteome</keyword>
<proteinExistence type="predicted"/>
<accession>A0A4Z0FBK5</accession>
<sequence length="150" mass="16783">MDLEKFYQAIRNELRLTNYLAHQDGDAVNVGETFTVRFQLWNDASAALGPHLAQIVFTNLRLTVRGTEFATPLQNGEPVEVATFSFSDSHLPGEESTTVDVEFQAVKNMGGLEDLLAREEVAVVTLEADLDLAQYFRVRMVRAVHEEISP</sequence>
<comment type="caution">
    <text evidence="1">The sequence shown here is derived from an EMBL/GenBank/DDBJ whole genome shotgun (WGS) entry which is preliminary data.</text>
</comment>
<evidence type="ECO:0000313" key="1">
    <source>
        <dbReference type="EMBL" id="TFZ83345.1"/>
    </source>
</evidence>
<protein>
    <submittedName>
        <fullName evidence="1">Uncharacterized protein</fullName>
    </submittedName>
</protein>
<organism evidence="1 2">
    <name type="scientific">Candidatus Macondimonas diazotrophica</name>
    <dbReference type="NCBI Taxonomy" id="2305248"/>
    <lineage>
        <taxon>Bacteria</taxon>
        <taxon>Pseudomonadati</taxon>
        <taxon>Pseudomonadota</taxon>
        <taxon>Gammaproteobacteria</taxon>
        <taxon>Chromatiales</taxon>
        <taxon>Ectothiorhodospiraceae</taxon>
        <taxon>Candidatus Macondimonas</taxon>
    </lineage>
</organism>
<name>A0A4Z0FBK5_9GAMM</name>
<reference evidence="1 2" key="1">
    <citation type="journal article" date="2019" name="ISME J.">
        <title>Candidatus Macondimonas diazotrophica, a novel gammaproteobacterial genus dominating crude-oil-contaminated coastal sediments.</title>
        <authorList>
            <person name="Karthikeyan S."/>
            <person name="Konstantinidis K."/>
        </authorList>
    </citation>
    <scope>NUCLEOTIDE SEQUENCE [LARGE SCALE GENOMIC DNA]</scope>
    <source>
        <strain evidence="1 2">KTK01</strain>
    </source>
</reference>